<dbReference type="Proteomes" id="UP000607559">
    <property type="component" value="Unassembled WGS sequence"/>
</dbReference>
<proteinExistence type="predicted"/>
<protein>
    <submittedName>
        <fullName evidence="1">Uncharacterized protein</fullName>
    </submittedName>
</protein>
<dbReference type="RefSeq" id="WP_188934291.1">
    <property type="nucleotide sequence ID" value="NZ_BMJC01000004.1"/>
</dbReference>
<reference evidence="1" key="1">
    <citation type="journal article" date="2014" name="Int. J. Syst. Evol. Microbiol.">
        <title>Complete genome sequence of Corynebacterium casei LMG S-19264T (=DSM 44701T), isolated from a smear-ripened cheese.</title>
        <authorList>
            <consortium name="US DOE Joint Genome Institute (JGI-PGF)"/>
            <person name="Walter F."/>
            <person name="Albersmeier A."/>
            <person name="Kalinowski J."/>
            <person name="Ruckert C."/>
        </authorList>
    </citation>
    <scope>NUCLEOTIDE SEQUENCE</scope>
    <source>
        <strain evidence="1">CGMCC 1.15448</strain>
    </source>
</reference>
<comment type="caution">
    <text evidence="1">The sequence shown here is derived from an EMBL/GenBank/DDBJ whole genome shotgun (WGS) entry which is preliminary data.</text>
</comment>
<reference evidence="1" key="2">
    <citation type="submission" date="2020-09" db="EMBL/GenBank/DDBJ databases">
        <authorList>
            <person name="Sun Q."/>
            <person name="Zhou Y."/>
        </authorList>
    </citation>
    <scope>NUCLEOTIDE SEQUENCE</scope>
    <source>
        <strain evidence="1">CGMCC 1.15448</strain>
    </source>
</reference>
<name>A0A8J2XSI6_9BACT</name>
<sequence>MKSASFLFAAAVCFAACKGHEKKVLVYASDKISIDASQHQITIANGDGTTHHEQELDFTTGDPVTLNVESPQGKYTVTIPDDGLYIANLKTDTVVGSRQHVGSEGGEARITQDALKHKLDSLQQLIQGQNVSDANQNYFIVPGKAVRVTTETKSKVFGPFTTIPGSFDAGSVPAIYKFYSMKEMREIIGNLDKMMTKEPAPAESVPADKKTK</sequence>
<gene>
    <name evidence="1" type="ORF">GCM10011511_36260</name>
</gene>
<organism evidence="1 2">
    <name type="scientific">Puia dinghuensis</name>
    <dbReference type="NCBI Taxonomy" id="1792502"/>
    <lineage>
        <taxon>Bacteria</taxon>
        <taxon>Pseudomonadati</taxon>
        <taxon>Bacteroidota</taxon>
        <taxon>Chitinophagia</taxon>
        <taxon>Chitinophagales</taxon>
        <taxon>Chitinophagaceae</taxon>
        <taxon>Puia</taxon>
    </lineage>
</organism>
<dbReference type="AlphaFoldDB" id="A0A8J2XSI6"/>
<evidence type="ECO:0000313" key="2">
    <source>
        <dbReference type="Proteomes" id="UP000607559"/>
    </source>
</evidence>
<evidence type="ECO:0000313" key="1">
    <source>
        <dbReference type="EMBL" id="GGB09503.1"/>
    </source>
</evidence>
<dbReference type="EMBL" id="BMJC01000004">
    <property type="protein sequence ID" value="GGB09503.1"/>
    <property type="molecule type" value="Genomic_DNA"/>
</dbReference>
<accession>A0A8J2XSI6</accession>
<keyword evidence="2" id="KW-1185">Reference proteome</keyword>